<dbReference type="RefSeq" id="XP_028474011.1">
    <property type="nucleotide sequence ID" value="XM_028617548.1"/>
</dbReference>
<dbReference type="AlphaFoldDB" id="A0A427XJC9"/>
<evidence type="ECO:0000313" key="2">
    <source>
        <dbReference type="EMBL" id="RSH78864.1"/>
    </source>
</evidence>
<comment type="caution">
    <text evidence="2">The sequence shown here is derived from an EMBL/GenBank/DDBJ whole genome shotgun (WGS) entry which is preliminary data.</text>
</comment>
<dbReference type="STRING" id="105984.A0A427XJC9"/>
<evidence type="ECO:0000259" key="1">
    <source>
        <dbReference type="Pfam" id="PF07883"/>
    </source>
</evidence>
<name>A0A427XJC9_9TREE</name>
<evidence type="ECO:0000313" key="3">
    <source>
        <dbReference type="Proteomes" id="UP000279236"/>
    </source>
</evidence>
<dbReference type="CDD" id="cd02231">
    <property type="entry name" value="cupin_BLL6423-like"/>
    <property type="match status" value="1"/>
</dbReference>
<dbReference type="SUPFAM" id="SSF51182">
    <property type="entry name" value="RmlC-like cupins"/>
    <property type="match status" value="1"/>
</dbReference>
<dbReference type="InterPro" id="IPR047142">
    <property type="entry name" value="OryJ/VirC-like"/>
</dbReference>
<sequence>MTTPSAAAVPSLGPFMRYVTGHDPVTAKAIHIRSSQVATEPMPGSKLNDKMKVLFTTTRVPAEDNSVTNAEWIDPMEEGATSLANGSGTVLRVVDFPPNEGGMQHRTSSIDYGIVLYGQIVHTLDSGERVTLNAGDIMVQRGTMHGWDNETDDWARMLFVLTAAKPAVINGQTLEQGGFKSSDVATPRPRGK</sequence>
<accession>A0A427XJC9</accession>
<dbReference type="InterPro" id="IPR011051">
    <property type="entry name" value="RmlC_Cupin_sf"/>
</dbReference>
<keyword evidence="3" id="KW-1185">Reference proteome</keyword>
<dbReference type="EMBL" id="RSCE01000011">
    <property type="protein sequence ID" value="RSH78864.1"/>
    <property type="molecule type" value="Genomic_DNA"/>
</dbReference>
<organism evidence="2 3">
    <name type="scientific">Apiotrichum porosum</name>
    <dbReference type="NCBI Taxonomy" id="105984"/>
    <lineage>
        <taxon>Eukaryota</taxon>
        <taxon>Fungi</taxon>
        <taxon>Dikarya</taxon>
        <taxon>Basidiomycota</taxon>
        <taxon>Agaricomycotina</taxon>
        <taxon>Tremellomycetes</taxon>
        <taxon>Trichosporonales</taxon>
        <taxon>Trichosporonaceae</taxon>
        <taxon>Apiotrichum</taxon>
    </lineage>
</organism>
<dbReference type="InterPro" id="IPR014710">
    <property type="entry name" value="RmlC-like_jellyroll"/>
</dbReference>
<gene>
    <name evidence="2" type="ORF">EHS24_001785</name>
</gene>
<proteinExistence type="predicted"/>
<dbReference type="PANTHER" id="PTHR36156:SF2">
    <property type="entry name" value="CUPIN TYPE-2 DOMAIN-CONTAINING PROTEIN"/>
    <property type="match status" value="1"/>
</dbReference>
<protein>
    <recommendedName>
        <fullName evidence="1">Cupin type-2 domain-containing protein</fullName>
    </recommendedName>
</protein>
<dbReference type="Gene3D" id="2.60.120.10">
    <property type="entry name" value="Jelly Rolls"/>
    <property type="match status" value="1"/>
</dbReference>
<feature type="domain" description="Cupin type-2" evidence="1">
    <location>
        <begin position="93"/>
        <end position="160"/>
    </location>
</feature>
<dbReference type="Proteomes" id="UP000279236">
    <property type="component" value="Unassembled WGS sequence"/>
</dbReference>
<dbReference type="InterPro" id="IPR013096">
    <property type="entry name" value="Cupin_2"/>
</dbReference>
<dbReference type="GeneID" id="39586328"/>
<reference evidence="2 3" key="1">
    <citation type="submission" date="2018-11" db="EMBL/GenBank/DDBJ databases">
        <title>Genome sequence of Apiotrichum porosum DSM 27194.</title>
        <authorList>
            <person name="Aliyu H."/>
            <person name="Gorte O."/>
            <person name="Ochsenreither K."/>
        </authorList>
    </citation>
    <scope>NUCLEOTIDE SEQUENCE [LARGE SCALE GENOMIC DNA]</scope>
    <source>
        <strain evidence="2 3">DSM 27194</strain>
    </source>
</reference>
<dbReference type="PANTHER" id="PTHR36156">
    <property type="entry name" value="SLR2101 PROTEIN"/>
    <property type="match status" value="1"/>
</dbReference>
<dbReference type="OrthoDB" id="5840532at2759"/>
<dbReference type="Pfam" id="PF07883">
    <property type="entry name" value="Cupin_2"/>
    <property type="match status" value="1"/>
</dbReference>